<dbReference type="Gene3D" id="3.90.190.10">
    <property type="entry name" value="Protein tyrosine phosphatase superfamily"/>
    <property type="match status" value="1"/>
</dbReference>
<keyword evidence="3" id="KW-1185">Reference proteome</keyword>
<dbReference type="PANTHER" id="PTHR19134:SF449">
    <property type="entry name" value="TYROSINE-PROTEIN PHOSPHATASE 1"/>
    <property type="match status" value="1"/>
</dbReference>
<dbReference type="PROSITE" id="PS50055">
    <property type="entry name" value="TYR_PHOSPHATASE_PTP"/>
    <property type="match status" value="1"/>
</dbReference>
<dbReference type="SUPFAM" id="SSF52799">
    <property type="entry name" value="(Phosphotyrosine protein) phosphatases II"/>
    <property type="match status" value="1"/>
</dbReference>
<protein>
    <recommendedName>
        <fullName evidence="1">Tyrosine-protein phosphatase domain-containing protein</fullName>
    </recommendedName>
</protein>
<reference evidence="2" key="1">
    <citation type="submission" date="2021-03" db="EMBL/GenBank/DDBJ databases">
        <authorList>
            <person name="Bekaert M."/>
        </authorList>
    </citation>
    <scope>NUCLEOTIDE SEQUENCE</scope>
</reference>
<gene>
    <name evidence="2" type="ORF">MEDL_46294</name>
</gene>
<dbReference type="PANTHER" id="PTHR19134">
    <property type="entry name" value="RECEPTOR-TYPE TYROSINE-PROTEIN PHOSPHATASE"/>
    <property type="match status" value="1"/>
</dbReference>
<evidence type="ECO:0000259" key="1">
    <source>
        <dbReference type="PROSITE" id="PS50055"/>
    </source>
</evidence>
<proteinExistence type="predicted"/>
<comment type="caution">
    <text evidence="2">The sequence shown here is derived from an EMBL/GenBank/DDBJ whole genome shotgun (WGS) entry which is preliminary data.</text>
</comment>
<dbReference type="InterPro" id="IPR000242">
    <property type="entry name" value="PTP_cat"/>
</dbReference>
<evidence type="ECO:0000313" key="2">
    <source>
        <dbReference type="EMBL" id="CAG2233615.1"/>
    </source>
</evidence>
<dbReference type="AlphaFoldDB" id="A0A8S3TIP1"/>
<evidence type="ECO:0000313" key="3">
    <source>
        <dbReference type="Proteomes" id="UP000683360"/>
    </source>
</evidence>
<dbReference type="OrthoDB" id="6153587at2759"/>
<feature type="domain" description="Tyrosine-protein phosphatase" evidence="1">
    <location>
        <begin position="47"/>
        <end position="250"/>
    </location>
</feature>
<dbReference type="InterPro" id="IPR050348">
    <property type="entry name" value="Protein-Tyr_Phosphatase"/>
</dbReference>
<dbReference type="Pfam" id="PF00102">
    <property type="entry name" value="Y_phosphatase"/>
    <property type="match status" value="1"/>
</dbReference>
<accession>A0A8S3TIP1</accession>
<dbReference type="Proteomes" id="UP000683360">
    <property type="component" value="Unassembled WGS sequence"/>
</dbReference>
<name>A0A8S3TIP1_MYTED</name>
<dbReference type="SMART" id="SM00194">
    <property type="entry name" value="PTPc"/>
    <property type="match status" value="1"/>
</dbReference>
<dbReference type="EMBL" id="CAJPWZ010002213">
    <property type="protein sequence ID" value="CAG2233615.1"/>
    <property type="molecule type" value="Genomic_DNA"/>
</dbReference>
<sequence length="250" mass="28532">MKDTKIGKDEFETIWREIQSDKEPTNHQKLYKEFKVFVVLVGEISTDNNRLFLTTYDKGRTDYINAVQAPASYTKFVGYLTTQLPLPDTKIDFWTMIRDHNSSTVVMFISEQTEAEFVYATSEDTFSCGTFTIKTRKREKVEFDILSCTIVFSRKDEKSREIVIYCAVCSGYPKPSVLCKLVNMISTRVSMSHDAVTVVSSDGAKNCGLFCTFANAVSSITIDDNAHIFQLARLLQLRRPEYFADFVSVK</sequence>
<dbReference type="GO" id="GO:0004725">
    <property type="term" value="F:protein tyrosine phosphatase activity"/>
    <property type="evidence" value="ECO:0007669"/>
    <property type="project" value="InterPro"/>
</dbReference>
<organism evidence="2 3">
    <name type="scientific">Mytilus edulis</name>
    <name type="common">Blue mussel</name>
    <dbReference type="NCBI Taxonomy" id="6550"/>
    <lineage>
        <taxon>Eukaryota</taxon>
        <taxon>Metazoa</taxon>
        <taxon>Spiralia</taxon>
        <taxon>Lophotrochozoa</taxon>
        <taxon>Mollusca</taxon>
        <taxon>Bivalvia</taxon>
        <taxon>Autobranchia</taxon>
        <taxon>Pteriomorphia</taxon>
        <taxon>Mytilida</taxon>
        <taxon>Mytiloidea</taxon>
        <taxon>Mytilidae</taxon>
        <taxon>Mytilinae</taxon>
        <taxon>Mytilus</taxon>
    </lineage>
</organism>
<dbReference type="InterPro" id="IPR029021">
    <property type="entry name" value="Prot-tyrosine_phosphatase-like"/>
</dbReference>